<keyword evidence="3" id="KW-1185">Reference proteome</keyword>
<dbReference type="InterPro" id="IPR004158">
    <property type="entry name" value="DUF247_pln"/>
</dbReference>
<feature type="transmembrane region" description="Helical" evidence="1">
    <location>
        <begin position="409"/>
        <end position="428"/>
    </location>
</feature>
<dbReference type="PANTHER" id="PTHR31170">
    <property type="entry name" value="BNAC04G53230D PROTEIN"/>
    <property type="match status" value="1"/>
</dbReference>
<accession>A0ABC9B1W8</accession>
<evidence type="ECO:0000256" key="1">
    <source>
        <dbReference type="SAM" id="Phobius"/>
    </source>
</evidence>
<name>A0ABC9B1W8_9POAL</name>
<reference evidence="3" key="1">
    <citation type="submission" date="2024-06" db="EMBL/GenBank/DDBJ databases">
        <authorList>
            <person name="Ryan C."/>
        </authorList>
    </citation>
    <scope>NUCLEOTIDE SEQUENCE [LARGE SCALE GENOMIC DNA]</scope>
</reference>
<keyword evidence="1" id="KW-0472">Membrane</keyword>
<gene>
    <name evidence="2" type="ORF">URODEC1_LOCUS61120</name>
</gene>
<dbReference type="EMBL" id="OZ075134">
    <property type="protein sequence ID" value="CAL4992485.1"/>
    <property type="molecule type" value="Genomic_DNA"/>
</dbReference>
<evidence type="ECO:0000313" key="2">
    <source>
        <dbReference type="EMBL" id="CAL4992485.1"/>
    </source>
</evidence>
<keyword evidence="1" id="KW-1133">Transmembrane helix</keyword>
<keyword evidence="1" id="KW-0812">Transmembrane</keyword>
<proteinExistence type="predicted"/>
<protein>
    <submittedName>
        <fullName evidence="2">Uncharacterized protein</fullName>
    </submittedName>
</protein>
<dbReference type="AlphaFoldDB" id="A0ABC9B1W8"/>
<dbReference type="Pfam" id="PF03140">
    <property type="entry name" value="DUF247"/>
    <property type="match status" value="1"/>
</dbReference>
<evidence type="ECO:0000313" key="3">
    <source>
        <dbReference type="Proteomes" id="UP001497457"/>
    </source>
</evidence>
<reference evidence="2 3" key="2">
    <citation type="submission" date="2024-10" db="EMBL/GenBank/DDBJ databases">
        <authorList>
            <person name="Ryan C."/>
        </authorList>
    </citation>
    <scope>NUCLEOTIDE SEQUENCE [LARGE SCALE GENOMIC DNA]</scope>
</reference>
<sequence>MTAAGGSDDKLALVRQVEKTLDKADVSVQALRWHGRSIYRVPAHIKDLNPKAYKPQVVSLGPFHHGDPELVPMEEHKRRALQHLLQRAKRPLQEFVAGVEEVAEQLESVYLDLGSEWCGVVGRMRFLEMMIVDGCFLLEVMRAARNTGDDYAPDDPVFSHHGVLCMVPYIRRDILMLENQVPLLLLQKLVAAETGKPPKDDVINMMVLRFMSSLSWLRVTGSSLGLHPLDVLRRSMLYGPYQASQQDEKGHVPETNIIRSAVELRQAGIRFKKSDSDSLQNLRFWHGVLNIPAVSVDDSTEYMFLNMMAFERLHAETGKDVTAFVFFMDNIIKSAKDVALLRRSGIIQNAVGSDEAVAKLFASMSKDIVLKPEGALNAVHRAANAYCNKRWNKWRANIFHNYFRSPTSLLNFLAAVIALVMIITRTAYTIMCYYQLKAADY</sequence>
<dbReference type="Proteomes" id="UP001497457">
    <property type="component" value="Chromosome 24b"/>
</dbReference>
<dbReference type="PANTHER" id="PTHR31170:SF18">
    <property type="entry name" value="(WILD MALAYSIAN BANANA) HYPOTHETICAL PROTEIN"/>
    <property type="match status" value="1"/>
</dbReference>
<organism evidence="2 3">
    <name type="scientific">Urochloa decumbens</name>
    <dbReference type="NCBI Taxonomy" id="240449"/>
    <lineage>
        <taxon>Eukaryota</taxon>
        <taxon>Viridiplantae</taxon>
        <taxon>Streptophyta</taxon>
        <taxon>Embryophyta</taxon>
        <taxon>Tracheophyta</taxon>
        <taxon>Spermatophyta</taxon>
        <taxon>Magnoliopsida</taxon>
        <taxon>Liliopsida</taxon>
        <taxon>Poales</taxon>
        <taxon>Poaceae</taxon>
        <taxon>PACMAD clade</taxon>
        <taxon>Panicoideae</taxon>
        <taxon>Panicodae</taxon>
        <taxon>Paniceae</taxon>
        <taxon>Melinidinae</taxon>
        <taxon>Urochloa</taxon>
    </lineage>
</organism>